<evidence type="ECO:0000259" key="4">
    <source>
        <dbReference type="PROSITE" id="PS50048"/>
    </source>
</evidence>
<evidence type="ECO:0000256" key="3">
    <source>
        <dbReference type="SAM" id="MobiDB-lite"/>
    </source>
</evidence>
<dbReference type="SMART" id="SM00906">
    <property type="entry name" value="Fungal_trans"/>
    <property type="match status" value="1"/>
</dbReference>
<dbReference type="CDD" id="cd00067">
    <property type="entry name" value="GAL4"/>
    <property type="match status" value="1"/>
</dbReference>
<name>A0ABR3J472_9AGAR</name>
<dbReference type="Gene3D" id="4.10.240.10">
    <property type="entry name" value="Zn(2)-C6 fungal-type DNA-binding domain"/>
    <property type="match status" value="1"/>
</dbReference>
<dbReference type="EMBL" id="JASNQZ010000012">
    <property type="protein sequence ID" value="KAL0950433.1"/>
    <property type="molecule type" value="Genomic_DNA"/>
</dbReference>
<dbReference type="InterPro" id="IPR001138">
    <property type="entry name" value="Zn2Cys6_DnaBD"/>
</dbReference>
<dbReference type="PANTHER" id="PTHR46910">
    <property type="entry name" value="TRANSCRIPTION FACTOR PDR1"/>
    <property type="match status" value="1"/>
</dbReference>
<organism evidence="5 6">
    <name type="scientific">Hohenbuehelia grisea</name>
    <dbReference type="NCBI Taxonomy" id="104357"/>
    <lineage>
        <taxon>Eukaryota</taxon>
        <taxon>Fungi</taxon>
        <taxon>Dikarya</taxon>
        <taxon>Basidiomycota</taxon>
        <taxon>Agaricomycotina</taxon>
        <taxon>Agaricomycetes</taxon>
        <taxon>Agaricomycetidae</taxon>
        <taxon>Agaricales</taxon>
        <taxon>Pleurotineae</taxon>
        <taxon>Pleurotaceae</taxon>
        <taxon>Hohenbuehelia</taxon>
    </lineage>
</organism>
<evidence type="ECO:0000256" key="2">
    <source>
        <dbReference type="ARBA" id="ARBA00023242"/>
    </source>
</evidence>
<reference evidence="6" key="1">
    <citation type="submission" date="2024-06" db="EMBL/GenBank/DDBJ databases">
        <title>Multi-omics analyses provide insights into the biosynthesis of the anticancer antibiotic pleurotin in Hohenbuehelia grisea.</title>
        <authorList>
            <person name="Weaver J.A."/>
            <person name="Alberti F."/>
        </authorList>
    </citation>
    <scope>NUCLEOTIDE SEQUENCE [LARGE SCALE GENOMIC DNA]</scope>
    <source>
        <strain evidence="6">T-177</strain>
    </source>
</reference>
<evidence type="ECO:0000313" key="5">
    <source>
        <dbReference type="EMBL" id="KAL0950433.1"/>
    </source>
</evidence>
<keyword evidence="2" id="KW-0539">Nucleus</keyword>
<comment type="caution">
    <text evidence="5">The sequence shown here is derived from an EMBL/GenBank/DDBJ whole genome shotgun (WGS) entry which is preliminary data.</text>
</comment>
<feature type="compositionally biased region" description="Polar residues" evidence="3">
    <location>
        <begin position="668"/>
        <end position="699"/>
    </location>
</feature>
<keyword evidence="1" id="KW-0479">Metal-binding</keyword>
<evidence type="ECO:0000313" key="6">
    <source>
        <dbReference type="Proteomes" id="UP001556367"/>
    </source>
</evidence>
<sequence length="836" mass="93764">MSSNEDETQNTSHTLRKKKQLQRACDQCHKKKRKCDASAQQGQCSNCRALKADCTFLRAKINMSSIPDGYVEKLADRVEKMEKLLHQLCPDLDLAEALENLDLEQERKEPDSFRSGYSTDIKDIILFPDRSVSEVALSAIRKLSTPFQIPEEGDLEYVEQPGSGSNDCQNLEGGTHGAGQYIGKSSNGIFIRDVYEIKQQWAASSFCKAPARPSSAFTSRRENFWKRSPWEIQAVVPPSPLTFPESDLLRSLVELYFQNYNLYFPFIHRPTFDRNVAEGLHLKDYSFGCLVLLVCAAASRHADDPRVLLDAESSFHSAGWKFFNQVKIIQYSHAHPVQLHDLQCFCVIQLFLQNTRSLPSCWVLTGIAIRRAQEIGAHRRLGKNHMPSVEYEQLKRVFWTLVCFDRITSLSLGRPCVVQDDDYDLDLPVECDDEYWVVHNKRLYFQQPHNKPSRVAFFNSYLQVSQMCAWALYTLYGPNRLLIDLGLVGPEWNQKLVTEMGSFLNKWHDSVPQHLRWDPNRQDLGYFHQSAALFATYHQIQLIIHGPFLPVPLRIPCISLLPSLPSLEICGQSARMIGRIAEAQTRRCGLPSWPLLPPLTTAGIVLSLIWGGRKLWPGNDVARAESDLQKCMDGLKQCETRWLIAGRMWDILHELSTTGHSSSSAGTDQTPVRQSDSAKVTTGTSVREAESSSLPYNQNVHEESSPVDSRTPSDATAPPSSPGSHSSLDFLNLASCVKSNIYGQDAFSQPEPTSFEPALLGGAWKNPLTAPTKPAEPNFFSSLGMDDGMMAMWSNAPLGFEFDQWGQFLLDAGQIINGTQPEAPSGISSETQGQQA</sequence>
<feature type="compositionally biased region" description="Low complexity" evidence="3">
    <location>
        <begin position="657"/>
        <end position="667"/>
    </location>
</feature>
<protein>
    <recommendedName>
        <fullName evidence="4">Zn(2)-C6 fungal-type domain-containing protein</fullName>
    </recommendedName>
</protein>
<dbReference type="SUPFAM" id="SSF57701">
    <property type="entry name" value="Zn2/Cys6 DNA-binding domain"/>
    <property type="match status" value="1"/>
</dbReference>
<feature type="region of interest" description="Disordered" evidence="3">
    <location>
        <begin position="817"/>
        <end position="836"/>
    </location>
</feature>
<dbReference type="InterPro" id="IPR007219">
    <property type="entry name" value="XnlR_reg_dom"/>
</dbReference>
<feature type="compositionally biased region" description="Low complexity" evidence="3">
    <location>
        <begin position="709"/>
        <end position="718"/>
    </location>
</feature>
<dbReference type="PROSITE" id="PS00463">
    <property type="entry name" value="ZN2_CY6_FUNGAL_1"/>
    <property type="match status" value="1"/>
</dbReference>
<dbReference type="InterPro" id="IPR050987">
    <property type="entry name" value="AtrR-like"/>
</dbReference>
<dbReference type="InterPro" id="IPR036864">
    <property type="entry name" value="Zn2-C6_fun-type_DNA-bd_sf"/>
</dbReference>
<dbReference type="Proteomes" id="UP001556367">
    <property type="component" value="Unassembled WGS sequence"/>
</dbReference>
<feature type="region of interest" description="Disordered" evidence="3">
    <location>
        <begin position="657"/>
        <end position="725"/>
    </location>
</feature>
<keyword evidence="6" id="KW-1185">Reference proteome</keyword>
<dbReference type="PROSITE" id="PS50048">
    <property type="entry name" value="ZN2_CY6_FUNGAL_2"/>
    <property type="match status" value="1"/>
</dbReference>
<feature type="domain" description="Zn(2)-C6 fungal-type" evidence="4">
    <location>
        <begin position="24"/>
        <end position="56"/>
    </location>
</feature>
<proteinExistence type="predicted"/>
<dbReference type="CDD" id="cd12148">
    <property type="entry name" value="fungal_TF_MHR"/>
    <property type="match status" value="1"/>
</dbReference>
<dbReference type="PANTHER" id="PTHR46910:SF38">
    <property type="entry name" value="ZN(2)-C6 FUNGAL-TYPE DOMAIN-CONTAINING PROTEIN"/>
    <property type="match status" value="1"/>
</dbReference>
<accession>A0ABR3J472</accession>
<dbReference type="Pfam" id="PF00172">
    <property type="entry name" value="Zn_clus"/>
    <property type="match status" value="1"/>
</dbReference>
<dbReference type="SMART" id="SM00066">
    <property type="entry name" value="GAL4"/>
    <property type="match status" value="1"/>
</dbReference>
<gene>
    <name evidence="5" type="ORF">HGRIS_010385</name>
</gene>
<evidence type="ECO:0000256" key="1">
    <source>
        <dbReference type="ARBA" id="ARBA00022723"/>
    </source>
</evidence>
<dbReference type="Pfam" id="PF04082">
    <property type="entry name" value="Fungal_trans"/>
    <property type="match status" value="1"/>
</dbReference>